<dbReference type="PANTHER" id="PTHR44196:SF1">
    <property type="entry name" value="DEHYDROGENASE_REDUCTASE SDR FAMILY MEMBER 7B"/>
    <property type="match status" value="1"/>
</dbReference>
<protein>
    <submittedName>
        <fullName evidence="3 4">Short-chain dehydrogenase/reductase SDR</fullName>
    </submittedName>
</protein>
<evidence type="ECO:0000313" key="5">
    <source>
        <dbReference type="Proteomes" id="UP001071230"/>
    </source>
</evidence>
<sequence>MSNRQRIVIFGATSAIASACARQWVRRGDSLFLVGRNENKLESLMANLRVQSSTGQQIEGAIADLNDFEQHEELFARAEHALGEIDVVLIAHGTLPDQQACENSVPLTMAEMRTNGLSVIALLTGAANRMEARGRGCLAVITSVAGDRGRASNYVYGAAKGMVILFLQGLRNRLAKRGVTVITIKPGFVDTPMTARFEKKGPLWAEPETVAYGIVTAVEKRRDIVYLSGMWRWIMLIIRHIPESIFKRLSL</sequence>
<proteinExistence type="inferred from homology"/>
<evidence type="ECO:0000256" key="2">
    <source>
        <dbReference type="ARBA" id="ARBA00023002"/>
    </source>
</evidence>
<dbReference type="Gene3D" id="3.40.50.720">
    <property type="entry name" value="NAD(P)-binding Rossmann-like Domain"/>
    <property type="match status" value="1"/>
</dbReference>
<gene>
    <name evidence="4" type="ORF">DEACI_2799</name>
    <name evidence="3" type="ORF">DEACI_4201</name>
</gene>
<dbReference type="AlphaFoldDB" id="A0A8S0W5Q0"/>
<reference evidence="4" key="1">
    <citation type="submission" date="2014-11" db="EMBL/GenBank/DDBJ databases">
        <authorList>
            <person name="Hornung B.V."/>
        </authorList>
    </citation>
    <scope>NUCLEOTIDE SEQUENCE</scope>
    <source>
        <strain evidence="4">INE</strain>
    </source>
</reference>
<dbReference type="EMBL" id="LR746496">
    <property type="protein sequence ID" value="CAA7603378.1"/>
    <property type="molecule type" value="Genomic_DNA"/>
</dbReference>
<dbReference type="CDD" id="cd05233">
    <property type="entry name" value="SDR_c"/>
    <property type="match status" value="1"/>
</dbReference>
<dbReference type="Pfam" id="PF00106">
    <property type="entry name" value="adh_short"/>
    <property type="match status" value="1"/>
</dbReference>
<dbReference type="SUPFAM" id="SSF51735">
    <property type="entry name" value="NAD(P)-binding Rossmann-fold domains"/>
    <property type="match status" value="1"/>
</dbReference>
<dbReference type="NCBIfam" id="NF005489">
    <property type="entry name" value="PRK07102.1"/>
    <property type="match status" value="1"/>
</dbReference>
<dbReference type="PRINTS" id="PR00081">
    <property type="entry name" value="GDHRDH"/>
</dbReference>
<comment type="similarity">
    <text evidence="1">Belongs to the short-chain dehydrogenases/reductases (SDR) family.</text>
</comment>
<reference evidence="3" key="2">
    <citation type="submission" date="2020-01" db="EMBL/GenBank/DDBJ databases">
        <authorList>
            <person name="Hornung B."/>
        </authorList>
    </citation>
    <scope>NUCLEOTIDE SEQUENCE</scope>
    <source>
        <strain evidence="3">PacBioINE</strain>
    </source>
</reference>
<dbReference type="Proteomes" id="UP001071230">
    <property type="component" value="Unassembled WGS sequence"/>
</dbReference>
<dbReference type="EMBL" id="CDGJ01000080">
    <property type="protein sequence ID" value="CEJ08323.1"/>
    <property type="molecule type" value="Genomic_DNA"/>
</dbReference>
<name>A0A8S0W5Q0_9FIRM</name>
<dbReference type="InterPro" id="IPR036291">
    <property type="entry name" value="NAD(P)-bd_dom_sf"/>
</dbReference>
<evidence type="ECO:0000256" key="1">
    <source>
        <dbReference type="ARBA" id="ARBA00006484"/>
    </source>
</evidence>
<dbReference type="KEGG" id="aacx:DEACI_4201"/>
<dbReference type="Proteomes" id="UP000836597">
    <property type="component" value="Chromosome"/>
</dbReference>
<dbReference type="PROSITE" id="PS51257">
    <property type="entry name" value="PROKAR_LIPOPROTEIN"/>
    <property type="match status" value="1"/>
</dbReference>
<dbReference type="GO" id="GO:0016491">
    <property type="term" value="F:oxidoreductase activity"/>
    <property type="evidence" value="ECO:0007669"/>
    <property type="project" value="UniProtKB-KW"/>
</dbReference>
<accession>A0A8S0W5Q0</accession>
<dbReference type="GO" id="GO:0016020">
    <property type="term" value="C:membrane"/>
    <property type="evidence" value="ECO:0007669"/>
    <property type="project" value="TreeGrafter"/>
</dbReference>
<dbReference type="InterPro" id="IPR002347">
    <property type="entry name" value="SDR_fam"/>
</dbReference>
<organism evidence="3">
    <name type="scientific">Acididesulfobacillus acetoxydans</name>
    <dbReference type="NCBI Taxonomy" id="1561005"/>
    <lineage>
        <taxon>Bacteria</taxon>
        <taxon>Bacillati</taxon>
        <taxon>Bacillota</taxon>
        <taxon>Clostridia</taxon>
        <taxon>Eubacteriales</taxon>
        <taxon>Peptococcaceae</taxon>
        <taxon>Acididesulfobacillus</taxon>
    </lineage>
</organism>
<evidence type="ECO:0000313" key="4">
    <source>
        <dbReference type="EMBL" id="CEJ08323.1"/>
    </source>
</evidence>
<keyword evidence="2" id="KW-0560">Oxidoreductase</keyword>
<keyword evidence="5" id="KW-1185">Reference proteome</keyword>
<dbReference type="PANTHER" id="PTHR44196">
    <property type="entry name" value="DEHYDROGENASE/REDUCTASE SDR FAMILY MEMBER 7B"/>
    <property type="match status" value="1"/>
</dbReference>
<dbReference type="RefSeq" id="WP_240986591.1">
    <property type="nucleotide sequence ID" value="NZ_CDGJ01000080.1"/>
</dbReference>
<evidence type="ECO:0000313" key="3">
    <source>
        <dbReference type="EMBL" id="CAA7603378.1"/>
    </source>
</evidence>